<keyword evidence="2" id="KW-0472">Membrane</keyword>
<evidence type="ECO:0000313" key="3">
    <source>
        <dbReference type="EMBL" id="PLS28247.1"/>
    </source>
</evidence>
<accession>A0A2N5J218</accession>
<evidence type="ECO:0000313" key="4">
    <source>
        <dbReference type="Proteomes" id="UP000234935"/>
    </source>
</evidence>
<feature type="transmembrane region" description="Helical" evidence="2">
    <location>
        <begin position="262"/>
        <end position="280"/>
    </location>
</feature>
<dbReference type="OrthoDB" id="5189031at2"/>
<keyword evidence="2" id="KW-0812">Transmembrane</keyword>
<keyword evidence="2" id="KW-1133">Transmembrane helix</keyword>
<feature type="transmembrane region" description="Helical" evidence="2">
    <location>
        <begin position="239"/>
        <end position="256"/>
    </location>
</feature>
<dbReference type="Proteomes" id="UP000234935">
    <property type="component" value="Unassembled WGS sequence"/>
</dbReference>
<feature type="transmembrane region" description="Helical" evidence="2">
    <location>
        <begin position="174"/>
        <end position="193"/>
    </location>
</feature>
<feature type="region of interest" description="Disordered" evidence="1">
    <location>
        <begin position="293"/>
        <end position="314"/>
    </location>
</feature>
<proteinExistence type="predicted"/>
<feature type="transmembrane region" description="Helical" evidence="2">
    <location>
        <begin position="118"/>
        <end position="140"/>
    </location>
</feature>
<dbReference type="EMBL" id="NMYC01000001">
    <property type="protein sequence ID" value="PLS28247.1"/>
    <property type="molecule type" value="Genomic_DNA"/>
</dbReference>
<name>A0A2N5J218_9BIFI</name>
<organism evidence="3 4">
    <name type="scientific">Bifidobacterium anseris</name>
    <dbReference type="NCBI Taxonomy" id="2020963"/>
    <lineage>
        <taxon>Bacteria</taxon>
        <taxon>Bacillati</taxon>
        <taxon>Actinomycetota</taxon>
        <taxon>Actinomycetes</taxon>
        <taxon>Bifidobacteriales</taxon>
        <taxon>Bifidobacteriaceae</taxon>
        <taxon>Bifidobacterium</taxon>
    </lineage>
</organism>
<sequence>MADNGNTHDGAPHAVDKAAPPRKAGRGKDAQAGTRARERDVEMIVAWASFAALIVVMALAQGGVLVHVDMNDARQRVHSWFSAPRYVQLIWIPVYLLLAVWLVRVGNGRRHAKRLGRARFTMLGALFTAACLVGVGWVFAWAFKNYPASVTLIVVQTALVWVLWFLSRRDDASVWGWAPFSLWGSWLVVETLVDIARAVTYYVSKDGAMSGTAQSVATIVLALALLAAACLARFRFDDWVFGLVSLWSVVGIAIHLMDVSKFTAVVIIALAAVTAVFMYVPWKRVSGRLGTIEPRRQEPTKAQREAMRSLDAPHVEDLRADDDADTVDAHADDAAHTAANKDDGR</sequence>
<reference evidence="3 4" key="1">
    <citation type="submission" date="2017-07" db="EMBL/GenBank/DDBJ databases">
        <title>Bifidobacterium novel species.</title>
        <authorList>
            <person name="Lugli G.A."/>
            <person name="Milani C."/>
            <person name="Duranti S."/>
            <person name="Mangifesta M."/>
        </authorList>
    </citation>
    <scope>NUCLEOTIDE SEQUENCE [LARGE SCALE GENOMIC DNA]</scope>
    <source>
        <strain evidence="4">Goo31D</strain>
    </source>
</reference>
<evidence type="ECO:0000256" key="2">
    <source>
        <dbReference type="SAM" id="Phobius"/>
    </source>
</evidence>
<feature type="transmembrane region" description="Helical" evidence="2">
    <location>
        <begin position="213"/>
        <end position="232"/>
    </location>
</feature>
<gene>
    <name evidence="3" type="ORF">CGZ88_0409</name>
</gene>
<feature type="region of interest" description="Disordered" evidence="1">
    <location>
        <begin position="1"/>
        <end position="34"/>
    </location>
</feature>
<protein>
    <recommendedName>
        <fullName evidence="5">Tryptophan-rich sensory protein</fullName>
    </recommendedName>
</protein>
<evidence type="ECO:0000256" key="1">
    <source>
        <dbReference type="SAM" id="MobiDB-lite"/>
    </source>
</evidence>
<feature type="transmembrane region" description="Helical" evidence="2">
    <location>
        <begin position="44"/>
        <end position="66"/>
    </location>
</feature>
<keyword evidence="4" id="KW-1185">Reference proteome</keyword>
<comment type="caution">
    <text evidence="3">The sequence shown here is derived from an EMBL/GenBank/DDBJ whole genome shotgun (WGS) entry which is preliminary data.</text>
</comment>
<dbReference type="AlphaFoldDB" id="A0A2N5J218"/>
<feature type="transmembrane region" description="Helical" evidence="2">
    <location>
        <begin position="86"/>
        <end position="106"/>
    </location>
</feature>
<dbReference type="RefSeq" id="WP_101670960.1">
    <property type="nucleotide sequence ID" value="NZ_NMYC01000001.1"/>
</dbReference>
<feature type="transmembrane region" description="Helical" evidence="2">
    <location>
        <begin position="146"/>
        <end position="167"/>
    </location>
</feature>
<evidence type="ECO:0008006" key="5">
    <source>
        <dbReference type="Google" id="ProtNLM"/>
    </source>
</evidence>